<comment type="function">
    <text evidence="1">Cytokine produced by activated CD4-positive helper T-cells and to a lesser extend activated CD8-positive T-cells and natural killer (NK) cells that plays pivotal roles in the immune response and tolerance. Binds to a receptor complex composed of either the high-affinity trimeric IL-2R (IL2RA/CD25, IL2RB/CD122 and IL2RG/CD132) or the low-affinity dimeric IL-2R (IL2RB and IL2RG). Interaction with the receptor leads to oligomerization and conformation changes in the IL-2R subunits resulting in downstream signaling starting with phosphorylation of JAK1 and JAK3. In turn, JAK1 and JAK3 phosphorylate the receptor to form a docking site leading to the phosphorylation of several substrates including STAT5. This process leads to activation of several pathways including STAT, phosphoinositide-3-kinase/PI3K and mitogen-activated protein kinase/MAPK pathways. Functions as a T-cell growth factor and can increase NK-cell cytolytic activity as well. Promotes strong proliferation of activated B-cells and subsequently immunoglobulin production. Plays a pivotal role in regulating the adaptive immune system by controlling the survival and proliferation of regulatory T-cells, which are required for the maintenance of immune tolerance. Moreover, participates in the differentiation and homeostasis of effector T-cell subsets, including Th1, Th2, Th17 as well as memory CD8-positive T-cells.</text>
</comment>
<organism evidence="2">
    <name type="scientific">Capra hircus</name>
    <name type="common">Goat</name>
    <dbReference type="NCBI Taxonomy" id="9925"/>
    <lineage>
        <taxon>Eukaryota</taxon>
        <taxon>Metazoa</taxon>
        <taxon>Chordata</taxon>
        <taxon>Craniata</taxon>
        <taxon>Vertebrata</taxon>
        <taxon>Euteleostomi</taxon>
        <taxon>Mammalia</taxon>
        <taxon>Eutheria</taxon>
        <taxon>Laurasiatheria</taxon>
        <taxon>Artiodactyla</taxon>
        <taxon>Ruminantia</taxon>
        <taxon>Pecora</taxon>
        <taxon>Bovidae</taxon>
        <taxon>Caprinae</taxon>
        <taxon>Capra</taxon>
    </lineage>
</organism>
<evidence type="ECO:0000256" key="1">
    <source>
        <dbReference type="RuleBase" id="RU363134"/>
    </source>
</evidence>
<dbReference type="GO" id="GO:0005134">
    <property type="term" value="F:interleukin-2 receptor binding"/>
    <property type="evidence" value="ECO:0007669"/>
    <property type="project" value="InterPro"/>
</dbReference>
<keyword evidence="1" id="KW-1015">Disulfide bond</keyword>
<evidence type="ECO:0000313" key="2">
    <source>
        <dbReference type="Ensembl" id="ENSCHIP00010039717.1"/>
    </source>
</evidence>
<reference evidence="2" key="1">
    <citation type="submission" date="2019-03" db="EMBL/GenBank/DDBJ databases">
        <title>Genome sequencing and reference-guided assembly of Black Bengal Goat (Capra hircus).</title>
        <authorList>
            <person name="Siddiki A.Z."/>
            <person name="Baten A."/>
            <person name="Billah M."/>
            <person name="Alam M.A.U."/>
            <person name="Shawrob K.S.M."/>
            <person name="Saha S."/>
            <person name="Chowdhury M."/>
            <person name="Rahman A.H."/>
            <person name="Stear M."/>
            <person name="Miah G."/>
            <person name="Das G.B."/>
            <person name="Hossain M.M."/>
            <person name="Kumkum M."/>
            <person name="Islam M.S."/>
            <person name="Mollah A.M."/>
            <person name="Ahsan A."/>
            <person name="Tusar F."/>
            <person name="Khan M.K.I."/>
        </authorList>
    </citation>
    <scope>NUCLEOTIDE SEQUENCE [LARGE SCALE GENOMIC DNA]</scope>
</reference>
<proteinExistence type="inferred from homology"/>
<dbReference type="SMART" id="SM00189">
    <property type="entry name" value="IL2"/>
    <property type="match status" value="1"/>
</dbReference>
<gene>
    <name evidence="1" type="primary">IL2</name>
</gene>
<keyword evidence="1" id="KW-0202">Cytokine</keyword>
<dbReference type="InterPro" id="IPR009079">
    <property type="entry name" value="4_helix_cytokine-like_core"/>
</dbReference>
<keyword evidence="1" id="KW-1064">Adaptive immunity</keyword>
<dbReference type="GO" id="GO:0005615">
    <property type="term" value="C:extracellular space"/>
    <property type="evidence" value="ECO:0007669"/>
    <property type="project" value="UniProtKB-KW"/>
</dbReference>
<protein>
    <recommendedName>
        <fullName evidence="1">Interleukin-2</fullName>
        <shortName evidence="1">IL-2</shortName>
    </recommendedName>
</protein>
<accession>A0A8C2S7R9</accession>
<sequence>FSFSLPLLNMSCLKHVQCIFEELKTLVLVLKVAASSNLSMRDKKDNGFNIKRIELEVGGGDTKKTCEYENMTHKAVAFVRKWIGFCKSLYSTLH</sequence>
<keyword evidence="1" id="KW-0391">Immunity</keyword>
<dbReference type="PANTHER" id="PTHR48487">
    <property type="entry name" value="INTERLEUKIN-2"/>
    <property type="match status" value="1"/>
</dbReference>
<keyword evidence="1" id="KW-0964">Secreted</keyword>
<reference evidence="2" key="2">
    <citation type="submission" date="2025-08" db="UniProtKB">
        <authorList>
            <consortium name="Ensembl"/>
        </authorList>
    </citation>
    <scope>IDENTIFICATION</scope>
</reference>
<dbReference type="Pfam" id="PF00715">
    <property type="entry name" value="IL2"/>
    <property type="match status" value="1"/>
</dbReference>
<dbReference type="AlphaFoldDB" id="A0A8C2S7R9"/>
<dbReference type="GO" id="GO:0002250">
    <property type="term" value="P:adaptive immune response"/>
    <property type="evidence" value="ECO:0007669"/>
    <property type="project" value="UniProtKB-KW"/>
</dbReference>
<dbReference type="PRINTS" id="PR00265">
    <property type="entry name" value="INTERLEUKIN2"/>
</dbReference>
<name>A0A8C2S7R9_CAPHI</name>
<dbReference type="SUPFAM" id="SSF47266">
    <property type="entry name" value="4-helical cytokines"/>
    <property type="match status" value="1"/>
</dbReference>
<comment type="similarity">
    <text evidence="1">Belongs to the IL-2 family.</text>
</comment>
<keyword evidence="1" id="KW-0339">Growth factor</keyword>
<dbReference type="InterPro" id="IPR000779">
    <property type="entry name" value="IL-2"/>
</dbReference>
<dbReference type="GO" id="GO:0005125">
    <property type="term" value="F:cytokine activity"/>
    <property type="evidence" value="ECO:0007669"/>
    <property type="project" value="UniProtKB-KW"/>
</dbReference>
<dbReference type="GO" id="GO:0008083">
    <property type="term" value="F:growth factor activity"/>
    <property type="evidence" value="ECO:0007669"/>
    <property type="project" value="UniProtKB-KW"/>
</dbReference>
<dbReference type="PANTHER" id="PTHR48487:SF1">
    <property type="entry name" value="INTERLEUKIN-2"/>
    <property type="match status" value="1"/>
</dbReference>
<dbReference type="Ensembl" id="ENSCHIT00010055484.1">
    <property type="protein sequence ID" value="ENSCHIP00010039717.1"/>
    <property type="gene ID" value="ENSCHIG00010029201.1"/>
</dbReference>
<comment type="subcellular location">
    <subcellularLocation>
        <location evidence="1">Secreted</location>
    </subcellularLocation>
</comment>
<dbReference type="Gene3D" id="1.20.1250.10">
    <property type="match status" value="1"/>
</dbReference>